<dbReference type="Proteomes" id="UP000034617">
    <property type="component" value="Unassembled WGS sequence"/>
</dbReference>
<dbReference type="AlphaFoldDB" id="A0A0G1GSW0"/>
<comment type="caution">
    <text evidence="1">The sequence shown here is derived from an EMBL/GenBank/DDBJ whole genome shotgun (WGS) entry which is preliminary data.</text>
</comment>
<sequence length="137" mass="15435">MKITICGSMQFHKDMLEAKAFLEVQGHTVFIPSGAYDISKNEFYASTEEEKITFKIENNLIREHFQFIQQSDAVIVLNYEKKGIPGYIGGNTFLEIGYAFGLGKKIYLMNPVPTMDYAVEMHSMKPVVIDGDLGKIG</sequence>
<dbReference type="EMBL" id="LCHM01000020">
    <property type="protein sequence ID" value="KKT37675.1"/>
    <property type="molecule type" value="Genomic_DNA"/>
</dbReference>
<evidence type="ECO:0000313" key="2">
    <source>
        <dbReference type="Proteomes" id="UP000034617"/>
    </source>
</evidence>
<proteinExistence type="predicted"/>
<protein>
    <submittedName>
        <fullName evidence="1">Maf-like protein</fullName>
    </submittedName>
</protein>
<reference evidence="1 2" key="1">
    <citation type="journal article" date="2015" name="Nature">
        <title>rRNA introns, odd ribosomes, and small enigmatic genomes across a large radiation of phyla.</title>
        <authorList>
            <person name="Brown C.T."/>
            <person name="Hug L.A."/>
            <person name="Thomas B.C."/>
            <person name="Sharon I."/>
            <person name="Castelle C.J."/>
            <person name="Singh A."/>
            <person name="Wilkins M.J."/>
            <person name="Williams K.H."/>
            <person name="Banfield J.F."/>
        </authorList>
    </citation>
    <scope>NUCLEOTIDE SEQUENCE [LARGE SCALE GENOMIC DNA]</scope>
</reference>
<name>A0A0G1GSW0_9BACT</name>
<gene>
    <name evidence="1" type="ORF">UW22_C0020G0012</name>
</gene>
<dbReference type="Gene3D" id="3.40.50.450">
    <property type="match status" value="1"/>
</dbReference>
<evidence type="ECO:0000313" key="1">
    <source>
        <dbReference type="EMBL" id="KKT37675.1"/>
    </source>
</evidence>
<dbReference type="SUPFAM" id="SSF52309">
    <property type="entry name" value="N-(deoxy)ribosyltransferase-like"/>
    <property type="match status" value="1"/>
</dbReference>
<organism evidence="1 2">
    <name type="scientific">Candidatus Gottesmanbacteria bacterium GW2011_GWB1_44_11c</name>
    <dbReference type="NCBI Taxonomy" id="1618447"/>
    <lineage>
        <taxon>Bacteria</taxon>
        <taxon>Candidatus Gottesmaniibacteriota</taxon>
    </lineage>
</organism>
<accession>A0A0G1GSW0</accession>